<dbReference type="GO" id="GO:0016491">
    <property type="term" value="F:oxidoreductase activity"/>
    <property type="evidence" value="ECO:0007669"/>
    <property type="project" value="UniProtKB-KW"/>
</dbReference>
<evidence type="ECO:0000256" key="3">
    <source>
        <dbReference type="ARBA" id="ARBA00023002"/>
    </source>
</evidence>
<feature type="region of interest" description="Disordered" evidence="5">
    <location>
        <begin position="170"/>
        <end position="192"/>
    </location>
</feature>
<evidence type="ECO:0000256" key="1">
    <source>
        <dbReference type="ARBA" id="ARBA00006484"/>
    </source>
</evidence>
<keyword evidence="2" id="KW-0521">NADP</keyword>
<dbReference type="SUPFAM" id="SSF51735">
    <property type="entry name" value="NAD(P)-binding Rossmann-fold domains"/>
    <property type="match status" value="1"/>
</dbReference>
<organism evidence="6 7">
    <name type="scientific">Lineolata rhizophorae</name>
    <dbReference type="NCBI Taxonomy" id="578093"/>
    <lineage>
        <taxon>Eukaryota</taxon>
        <taxon>Fungi</taxon>
        <taxon>Dikarya</taxon>
        <taxon>Ascomycota</taxon>
        <taxon>Pezizomycotina</taxon>
        <taxon>Dothideomycetes</taxon>
        <taxon>Dothideomycetes incertae sedis</taxon>
        <taxon>Lineolatales</taxon>
        <taxon>Lineolataceae</taxon>
        <taxon>Lineolata</taxon>
    </lineage>
</organism>
<dbReference type="InterPro" id="IPR020904">
    <property type="entry name" value="Sc_DH/Rdtase_CS"/>
</dbReference>
<dbReference type="PRINTS" id="PR00081">
    <property type="entry name" value="GDHRDH"/>
</dbReference>
<dbReference type="Pfam" id="PF00106">
    <property type="entry name" value="adh_short"/>
    <property type="match status" value="1"/>
</dbReference>
<dbReference type="PROSITE" id="PS00061">
    <property type="entry name" value="ADH_SHORT"/>
    <property type="match status" value="1"/>
</dbReference>
<dbReference type="CDD" id="cd05233">
    <property type="entry name" value="SDR_c"/>
    <property type="match status" value="1"/>
</dbReference>
<evidence type="ECO:0000313" key="7">
    <source>
        <dbReference type="Proteomes" id="UP000799766"/>
    </source>
</evidence>
<gene>
    <name evidence="6" type="ORF">BDY21DRAFT_311955</name>
</gene>
<dbReference type="OrthoDB" id="2898618at2759"/>
<evidence type="ECO:0000256" key="5">
    <source>
        <dbReference type="SAM" id="MobiDB-lite"/>
    </source>
</evidence>
<keyword evidence="3" id="KW-0560">Oxidoreductase</keyword>
<protein>
    <recommendedName>
        <fullName evidence="8">NAD(P)-binding protein</fullName>
    </recommendedName>
</protein>
<comment type="similarity">
    <text evidence="1 4">Belongs to the short-chain dehydrogenases/reductases (SDR) family.</text>
</comment>
<reference evidence="6" key="1">
    <citation type="journal article" date="2020" name="Stud. Mycol.">
        <title>101 Dothideomycetes genomes: a test case for predicting lifestyles and emergence of pathogens.</title>
        <authorList>
            <person name="Haridas S."/>
            <person name="Albert R."/>
            <person name="Binder M."/>
            <person name="Bloem J."/>
            <person name="Labutti K."/>
            <person name="Salamov A."/>
            <person name="Andreopoulos B."/>
            <person name="Baker S."/>
            <person name="Barry K."/>
            <person name="Bills G."/>
            <person name="Bluhm B."/>
            <person name="Cannon C."/>
            <person name="Castanera R."/>
            <person name="Culley D."/>
            <person name="Daum C."/>
            <person name="Ezra D."/>
            <person name="Gonzalez J."/>
            <person name="Henrissat B."/>
            <person name="Kuo A."/>
            <person name="Liang C."/>
            <person name="Lipzen A."/>
            <person name="Lutzoni F."/>
            <person name="Magnuson J."/>
            <person name="Mondo S."/>
            <person name="Nolan M."/>
            <person name="Ohm R."/>
            <person name="Pangilinan J."/>
            <person name="Park H.-J."/>
            <person name="Ramirez L."/>
            <person name="Alfaro M."/>
            <person name="Sun H."/>
            <person name="Tritt A."/>
            <person name="Yoshinaga Y."/>
            <person name="Zwiers L.-H."/>
            <person name="Turgeon B."/>
            <person name="Goodwin S."/>
            <person name="Spatafora J."/>
            <person name="Crous P."/>
            <person name="Grigoriev I."/>
        </authorList>
    </citation>
    <scope>NUCLEOTIDE SEQUENCE</scope>
    <source>
        <strain evidence="6">ATCC 16933</strain>
    </source>
</reference>
<feature type="compositionally biased region" description="Basic and acidic residues" evidence="5">
    <location>
        <begin position="170"/>
        <end position="180"/>
    </location>
</feature>
<dbReference type="PANTHER" id="PTHR43618:SF18">
    <property type="entry name" value="SHORT CHAIN DEHYDROGENASE_REDUCTASE FAMILY (AFU_ORTHOLOGUE AFUA_5G12480)"/>
    <property type="match status" value="1"/>
</dbReference>
<dbReference type="Pfam" id="PF13561">
    <property type="entry name" value="adh_short_C2"/>
    <property type="match status" value="1"/>
</dbReference>
<evidence type="ECO:0000313" key="6">
    <source>
        <dbReference type="EMBL" id="KAF2452574.1"/>
    </source>
</evidence>
<dbReference type="InterPro" id="IPR036291">
    <property type="entry name" value="NAD(P)-bd_dom_sf"/>
</dbReference>
<proteinExistence type="inferred from homology"/>
<dbReference type="InterPro" id="IPR002347">
    <property type="entry name" value="SDR_fam"/>
</dbReference>
<keyword evidence="7" id="KW-1185">Reference proteome</keyword>
<evidence type="ECO:0008006" key="8">
    <source>
        <dbReference type="Google" id="ProtNLM"/>
    </source>
</evidence>
<dbReference type="Proteomes" id="UP000799766">
    <property type="component" value="Unassembled WGS sequence"/>
</dbReference>
<dbReference type="PRINTS" id="PR00080">
    <property type="entry name" value="SDRFAMILY"/>
</dbReference>
<accession>A0A6A6NML1</accession>
<dbReference type="EMBL" id="MU001707">
    <property type="protein sequence ID" value="KAF2452574.1"/>
    <property type="molecule type" value="Genomic_DNA"/>
</dbReference>
<dbReference type="Gene3D" id="3.40.50.720">
    <property type="entry name" value="NAD(P)-binding Rossmann-like Domain"/>
    <property type="match status" value="1"/>
</dbReference>
<sequence>MDFTQNISDAKLFSAKDLVVVLTGGGSGIGAAFASALAQSSARKVYILGRRLPSLQATASTINALPGLAGPDPVVVPVQCDVTDRESAAAAAQRVHDDAGGYADVLINNAGVTGPKHTAVYGAQSLADVQVILQSNADGWPATFATNTAAVVGVAAAFLPLLDAANRRRGWEPGKLEPGAKPRGRGLPRAEGVEDADVRTSQIITVASIAAFNRYVTAGLAYSSSKAGAVHIGKTLATMLAPWGIRSNVLCPGIFPSQMTEGAPTEFPADKIPSGRQGSFEDLAAYLLYLVGKGGSYVNGSVQLVDGGRLSMHPATY</sequence>
<dbReference type="AlphaFoldDB" id="A0A6A6NML1"/>
<name>A0A6A6NML1_9PEZI</name>
<dbReference type="InterPro" id="IPR052178">
    <property type="entry name" value="Sec_Metab_Biosynth_SDR"/>
</dbReference>
<evidence type="ECO:0000256" key="2">
    <source>
        <dbReference type="ARBA" id="ARBA00022857"/>
    </source>
</evidence>
<evidence type="ECO:0000256" key="4">
    <source>
        <dbReference type="RuleBase" id="RU000363"/>
    </source>
</evidence>
<dbReference type="PANTHER" id="PTHR43618">
    <property type="entry name" value="7-ALPHA-HYDROXYSTEROID DEHYDROGENASE"/>
    <property type="match status" value="1"/>
</dbReference>